<evidence type="ECO:0000256" key="1">
    <source>
        <dbReference type="SAM" id="Coils"/>
    </source>
</evidence>
<reference evidence="2 3" key="1">
    <citation type="journal article" date="2013" name="Front. Plant Sci.">
        <title>The Reference Genome of the Halophytic Plant Eutrema salsugineum.</title>
        <authorList>
            <person name="Yang R."/>
            <person name="Jarvis D.E."/>
            <person name="Chen H."/>
            <person name="Beilstein M.A."/>
            <person name="Grimwood J."/>
            <person name="Jenkins J."/>
            <person name="Shu S."/>
            <person name="Prochnik S."/>
            <person name="Xin M."/>
            <person name="Ma C."/>
            <person name="Schmutz J."/>
            <person name="Wing R.A."/>
            <person name="Mitchell-Olds T."/>
            <person name="Schumaker K.S."/>
            <person name="Wang X."/>
        </authorList>
    </citation>
    <scope>NUCLEOTIDE SEQUENCE [LARGE SCALE GENOMIC DNA]</scope>
</reference>
<feature type="coiled-coil region" evidence="1">
    <location>
        <begin position="3"/>
        <end position="70"/>
    </location>
</feature>
<dbReference type="PANTHER" id="PTHR36344">
    <property type="entry name" value="RX N-TERMINAL DOMAIN-CONTAINING PROTEIN"/>
    <property type="match status" value="1"/>
</dbReference>
<sequence length="93" mass="10612">MDLDMIAANLETIEDRLQELEEEKRDSEHALGRLLQHPPALYPELVGQQMQELRNRIRRLEQRISGLLRAKEALIVSGASRVALAFNRDPPGN</sequence>
<dbReference type="Gramene" id="ESQ39477">
    <property type="protein sequence ID" value="ESQ39477"/>
    <property type="gene ID" value="EUTSA_v10001273mg"/>
</dbReference>
<dbReference type="PANTHER" id="PTHR36344:SF1">
    <property type="entry name" value="RX N-TERMINAL DOMAIN-CONTAINING PROTEIN"/>
    <property type="match status" value="1"/>
</dbReference>
<proteinExistence type="predicted"/>
<accession>V4LAV6</accession>
<name>V4LAV6_EUTSA</name>
<organism evidence="2 3">
    <name type="scientific">Eutrema salsugineum</name>
    <name type="common">Saltwater cress</name>
    <name type="synonym">Sisymbrium salsugineum</name>
    <dbReference type="NCBI Taxonomy" id="72664"/>
    <lineage>
        <taxon>Eukaryota</taxon>
        <taxon>Viridiplantae</taxon>
        <taxon>Streptophyta</taxon>
        <taxon>Embryophyta</taxon>
        <taxon>Tracheophyta</taxon>
        <taxon>Spermatophyta</taxon>
        <taxon>Magnoliopsida</taxon>
        <taxon>eudicotyledons</taxon>
        <taxon>Gunneridae</taxon>
        <taxon>Pentapetalae</taxon>
        <taxon>rosids</taxon>
        <taxon>malvids</taxon>
        <taxon>Brassicales</taxon>
        <taxon>Brassicaceae</taxon>
        <taxon>Eutremeae</taxon>
        <taxon>Eutrema</taxon>
    </lineage>
</organism>
<evidence type="ECO:0000313" key="3">
    <source>
        <dbReference type="Proteomes" id="UP000030689"/>
    </source>
</evidence>
<gene>
    <name evidence="2" type="ORF">EUTSA_v10001273mg</name>
</gene>
<dbReference type="EMBL" id="KI517472">
    <property type="protein sequence ID" value="ESQ39477.1"/>
    <property type="molecule type" value="Genomic_DNA"/>
</dbReference>
<evidence type="ECO:0000313" key="2">
    <source>
        <dbReference type="EMBL" id="ESQ39477.1"/>
    </source>
</evidence>
<dbReference type="AlphaFoldDB" id="V4LAV6"/>
<keyword evidence="1" id="KW-0175">Coiled coil</keyword>
<dbReference type="OMA" id="VCTIEHA"/>
<protein>
    <submittedName>
        <fullName evidence="2">Uncharacterized protein</fullName>
    </submittedName>
</protein>
<dbReference type="Proteomes" id="UP000030689">
    <property type="component" value="Unassembled WGS sequence"/>
</dbReference>
<dbReference type="KEGG" id="eus:EUTSA_v10001273mg"/>
<keyword evidence="3" id="KW-1185">Reference proteome</keyword>